<evidence type="ECO:0000259" key="13">
    <source>
        <dbReference type="Pfam" id="PF06978"/>
    </source>
</evidence>
<feature type="region of interest" description="Disordered" evidence="12">
    <location>
        <begin position="714"/>
        <end position="735"/>
    </location>
</feature>
<feature type="region of interest" description="Disordered" evidence="12">
    <location>
        <begin position="1075"/>
        <end position="1239"/>
    </location>
</feature>
<evidence type="ECO:0000256" key="9">
    <source>
        <dbReference type="ARBA" id="ARBA00023163"/>
    </source>
</evidence>
<dbReference type="PANTHER" id="PTHR22731:SF3">
    <property type="entry name" value="RIBONUCLEASES P_MRP PROTEIN SUBUNIT POP1"/>
    <property type="match status" value="1"/>
</dbReference>
<evidence type="ECO:0000256" key="1">
    <source>
        <dbReference type="ARBA" id="ARBA00004123"/>
    </source>
</evidence>
<dbReference type="GO" id="GO:0000172">
    <property type="term" value="C:ribonuclease MRP complex"/>
    <property type="evidence" value="ECO:0007669"/>
    <property type="project" value="InterPro"/>
</dbReference>
<evidence type="ECO:0000256" key="2">
    <source>
        <dbReference type="ARBA" id="ARBA00022694"/>
    </source>
</evidence>
<reference evidence="16 17" key="2">
    <citation type="journal article" date="2013" name="PLoS Genet.">
        <title>Comparative genome structure, secondary metabolite, and effector coding capacity across Cochliobolus pathogens.</title>
        <authorList>
            <person name="Condon B.J."/>
            <person name="Leng Y."/>
            <person name="Wu D."/>
            <person name="Bushley K.E."/>
            <person name="Ohm R.A."/>
            <person name="Otillar R."/>
            <person name="Martin J."/>
            <person name="Schackwitz W."/>
            <person name="Grimwood J."/>
            <person name="MohdZainudin N."/>
            <person name="Xue C."/>
            <person name="Wang R."/>
            <person name="Manning V.A."/>
            <person name="Dhillon B."/>
            <person name="Tu Z.J."/>
            <person name="Steffenson B.J."/>
            <person name="Salamov A."/>
            <person name="Sun H."/>
            <person name="Lowry S."/>
            <person name="LaButti K."/>
            <person name="Han J."/>
            <person name="Copeland A."/>
            <person name="Lindquist E."/>
            <person name="Barry K."/>
            <person name="Schmutz J."/>
            <person name="Baker S.E."/>
            <person name="Ciuffetti L.M."/>
            <person name="Grigoriev I.V."/>
            <person name="Zhong S."/>
            <person name="Turgeon B.G."/>
        </authorList>
    </citation>
    <scope>NUCLEOTIDE SEQUENCE [LARGE SCALE GENOMIC DNA]</scope>
    <source>
        <strain evidence="17">28A</strain>
    </source>
</reference>
<dbReference type="GO" id="GO:0006325">
    <property type="term" value="P:chromatin organization"/>
    <property type="evidence" value="ECO:0007669"/>
    <property type="project" value="UniProtKB-KW"/>
</dbReference>
<dbReference type="OrthoDB" id="442863at2759"/>
<evidence type="ECO:0000259" key="15">
    <source>
        <dbReference type="Pfam" id="PF22770"/>
    </source>
</evidence>
<keyword evidence="8 11" id="KW-0010">Activator</keyword>
<evidence type="ECO:0000256" key="12">
    <source>
        <dbReference type="SAM" id="MobiDB-lite"/>
    </source>
</evidence>
<sequence>MRPRFPQRPQHVIPATPTTNAYPNGDINIKNFLRSHENEIRALEGALKAAKGGLSRRAFQDVPRELRRRTASHNPNRVPKRLRLRARQEAKDDNTPISRGTSGSGVGKAKKKYLRKDGMERSRQDWQERAKRRKKQMNASAAGDKDQDGDTAMQGCPIHVANPPCKPKSKRKFPTLATPATPPSRFRRRQLDKTWLPTHLWHTKRAKMTDPKTPLWRFALPLRPAAKAYRLTHRAASQRGVVAWDMSYISTISLEGPDASLTNLLKGLHFGAEDAENPWQSRGRARKWRSGTRAWDGWIYEREAKPLKKVAHVTVIWCVSEADKDKRKAFIRVHPSAFMQLWNEVVRTAKVQKPAVTVHDARFEVGSIEMTGPAAAEALCSILQPVSSPDADSAAPRALWSTLGSVTDAASLPAGALLAFNITDPRLRDPPSATPLAHDQRSVAALTHTLATWPIDNTQETAAIFDINARSAAQRMMPSQKSINRRKGACMLGENPESRPSDPQIPTLVYTSRQSRSWTVLLPWKCVMPVWRQIMRYPVSTGGNPRFGGLKERRQVDFERSIPHFPYDCPGTDAGWSWELHEREARKLEWTKRPKGKRIEWTTIDLGNGRKGEVGDPWACEWERLLPTNNGKTVDAQERLKEVCTSPRQLSSSQAKDLVDGRLFIDDSSLSCCVFAVKITMVQRGTPTDCTRIYRLPTDPELRGKWLSLMPQPGLGHTSKKQVSRPVHVKPDNNKQRQLARSLLEPPEIDNAPPKAGADGYPLVPDEEDLIGFVTTGNYNLAEGMPTAIANLAVHRIHSLLSAQGMSPSDCMCIRQRDMSEDRPADDQGEGVDSAVGLPSHALTQLTTDILDDLLSNIVYSTALSCHRSEKLLRMQSAATQAESIALANLEPQSQKQNTNGATAIPVAETPAAKYENGRVFLKGNPLKTTPEIICPHCKLPRLMYPIMGKGMQNPDLTKEYCMLYPWVQRSGHDVYGNPFPTDMAKSKKERELIKQQQKNAEKESVGTPGSQDTDMAGGDTKEIKLNTGGKPASYIPWHTCPNCKRSLLITRFAQHLEKCLGISGRQSSRNAMAKLAGQNGPGSGVGNTPLGSRMGTPAPGSQDAPGPKSSSKTKGISPTKKLGAGDDAEADELGMDNDTPERRKIKKKSSYIKKADRDKPTNGSGGTLKVKLKTGSRPDLDRKHSETSERSEGKRDRDPDDGGDSPKKKKIKLSLSGGGKDRSRASASVEPTGAASPE</sequence>
<evidence type="ECO:0000256" key="3">
    <source>
        <dbReference type="ARBA" id="ARBA00022723"/>
    </source>
</evidence>
<keyword evidence="2" id="KW-0819">tRNA processing</keyword>
<evidence type="ECO:0000259" key="14">
    <source>
        <dbReference type="Pfam" id="PF08170"/>
    </source>
</evidence>
<keyword evidence="3" id="KW-0479">Metal-binding</keyword>
<dbReference type="GO" id="GO:0005655">
    <property type="term" value="C:nucleolar ribonuclease P complex"/>
    <property type="evidence" value="ECO:0007669"/>
    <property type="project" value="InterPro"/>
</dbReference>
<proteinExistence type="inferred from homology"/>
<evidence type="ECO:0000256" key="4">
    <source>
        <dbReference type="ARBA" id="ARBA00022771"/>
    </source>
</evidence>
<evidence type="ECO:0000313" key="17">
    <source>
        <dbReference type="Proteomes" id="UP000016935"/>
    </source>
</evidence>
<dbReference type="eggNOG" id="KOG3322">
    <property type="taxonomic scope" value="Eukaryota"/>
</dbReference>
<feature type="compositionally biased region" description="Basic and acidic residues" evidence="12">
    <location>
        <begin position="1177"/>
        <end position="1207"/>
    </location>
</feature>
<feature type="region of interest" description="Disordered" evidence="12">
    <location>
        <begin position="985"/>
        <end position="1022"/>
    </location>
</feature>
<dbReference type="EMBL" id="KB908482">
    <property type="protein sequence ID" value="EOA90675.1"/>
    <property type="molecule type" value="Genomic_DNA"/>
</dbReference>
<feature type="region of interest" description="Disordered" evidence="12">
    <location>
        <begin position="61"/>
        <end position="185"/>
    </location>
</feature>
<evidence type="ECO:0000256" key="7">
    <source>
        <dbReference type="ARBA" id="ARBA00023015"/>
    </source>
</evidence>
<feature type="domain" description="POP1 C-terminal" evidence="15">
    <location>
        <begin position="673"/>
        <end position="816"/>
    </location>
</feature>
<evidence type="ECO:0000256" key="5">
    <source>
        <dbReference type="ARBA" id="ARBA00022833"/>
    </source>
</evidence>
<dbReference type="Pfam" id="PF22770">
    <property type="entry name" value="POP1_C"/>
    <property type="match status" value="1"/>
</dbReference>
<organism evidence="16 17">
    <name type="scientific">Exserohilum turcicum (strain 28A)</name>
    <name type="common">Northern leaf blight fungus</name>
    <name type="synonym">Setosphaeria turcica</name>
    <dbReference type="NCBI Taxonomy" id="671987"/>
    <lineage>
        <taxon>Eukaryota</taxon>
        <taxon>Fungi</taxon>
        <taxon>Dikarya</taxon>
        <taxon>Ascomycota</taxon>
        <taxon>Pezizomycotina</taxon>
        <taxon>Dothideomycetes</taxon>
        <taxon>Pleosporomycetidae</taxon>
        <taxon>Pleosporales</taxon>
        <taxon>Pleosporineae</taxon>
        <taxon>Pleosporaceae</taxon>
        <taxon>Exserohilum</taxon>
    </lineage>
</organism>
<keyword evidence="4" id="KW-0863">Zinc-finger</keyword>
<name>R0J159_EXST2</name>
<dbReference type="InterPro" id="IPR013246">
    <property type="entry name" value="SAGA_su_Sgf11"/>
</dbReference>
<dbReference type="RefSeq" id="XP_008021461.1">
    <property type="nucleotide sequence ID" value="XM_008023270.1"/>
</dbReference>
<dbReference type="Pfam" id="PF08170">
    <property type="entry name" value="POPLD"/>
    <property type="match status" value="1"/>
</dbReference>
<dbReference type="InterPro" id="IPR055079">
    <property type="entry name" value="POP1_C"/>
</dbReference>
<keyword evidence="7" id="KW-0805">Transcription regulation</keyword>
<feature type="compositionally biased region" description="Basic and acidic residues" evidence="12">
    <location>
        <begin position="985"/>
        <end position="1005"/>
    </location>
</feature>
<dbReference type="GeneID" id="19396778"/>
<keyword evidence="6" id="KW-0156">Chromatin regulator</keyword>
<evidence type="ECO:0000313" key="16">
    <source>
        <dbReference type="EMBL" id="EOA90675.1"/>
    </source>
</evidence>
<feature type="compositionally biased region" description="Acidic residues" evidence="12">
    <location>
        <begin position="1127"/>
        <end position="1136"/>
    </location>
</feature>
<dbReference type="Proteomes" id="UP000016935">
    <property type="component" value="Unassembled WGS sequence"/>
</dbReference>
<gene>
    <name evidence="16" type="ORF">SETTUDRAFT_144672</name>
</gene>
<dbReference type="GO" id="GO:0070461">
    <property type="term" value="C:SAGA-type complex"/>
    <property type="evidence" value="ECO:0007669"/>
    <property type="project" value="UniProtKB-ARBA"/>
</dbReference>
<keyword evidence="9" id="KW-0804">Transcription</keyword>
<dbReference type="Pfam" id="PF08209">
    <property type="entry name" value="Sgf11"/>
    <property type="match status" value="1"/>
</dbReference>
<comment type="similarity">
    <text evidence="11">Belongs to the SGF11 family.</text>
</comment>
<keyword evidence="17" id="KW-1185">Reference proteome</keyword>
<dbReference type="HOGENOM" id="CLU_007205_0_0_1"/>
<evidence type="ECO:0000256" key="11">
    <source>
        <dbReference type="RuleBase" id="RU261113"/>
    </source>
</evidence>
<protein>
    <recommendedName>
        <fullName evidence="11">SAGA-associated factor 11</fullName>
    </recommendedName>
</protein>
<dbReference type="PANTHER" id="PTHR22731">
    <property type="entry name" value="RIBONUCLEASES P/MRP PROTEIN SUBUNIT POP1"/>
    <property type="match status" value="1"/>
</dbReference>
<feature type="compositionally biased region" description="Basic and acidic residues" evidence="12">
    <location>
        <begin position="115"/>
        <end position="129"/>
    </location>
</feature>
<keyword evidence="5" id="KW-0862">Zinc</keyword>
<feature type="domain" description="Pop1 N-terminal" evidence="13">
    <location>
        <begin position="32"/>
        <end position="256"/>
    </location>
</feature>
<dbReference type="Pfam" id="PF06978">
    <property type="entry name" value="POP1_N"/>
    <property type="match status" value="1"/>
</dbReference>
<accession>R0J159</accession>
<keyword evidence="10" id="KW-0539">Nucleus</keyword>
<dbReference type="GO" id="GO:0001682">
    <property type="term" value="P:tRNA 5'-leader removal"/>
    <property type="evidence" value="ECO:0007669"/>
    <property type="project" value="InterPro"/>
</dbReference>
<dbReference type="GO" id="GO:0008270">
    <property type="term" value="F:zinc ion binding"/>
    <property type="evidence" value="ECO:0007669"/>
    <property type="project" value="UniProtKB-KW"/>
</dbReference>
<feature type="region of interest" description="Disordered" evidence="12">
    <location>
        <begin position="1"/>
        <end position="20"/>
    </location>
</feature>
<dbReference type="InterPro" id="IPR039182">
    <property type="entry name" value="Pop1"/>
</dbReference>
<dbReference type="InterPro" id="IPR009723">
    <property type="entry name" value="Pop1_N"/>
</dbReference>
<reference evidence="16 17" key="1">
    <citation type="journal article" date="2012" name="PLoS Pathog.">
        <title>Diverse lifestyles and strategies of plant pathogenesis encoded in the genomes of eighteen Dothideomycetes fungi.</title>
        <authorList>
            <person name="Ohm R.A."/>
            <person name="Feau N."/>
            <person name="Henrissat B."/>
            <person name="Schoch C.L."/>
            <person name="Horwitz B.A."/>
            <person name="Barry K.W."/>
            <person name="Condon B.J."/>
            <person name="Copeland A.C."/>
            <person name="Dhillon B."/>
            <person name="Glaser F."/>
            <person name="Hesse C.N."/>
            <person name="Kosti I."/>
            <person name="LaButti K."/>
            <person name="Lindquist E.A."/>
            <person name="Lucas S."/>
            <person name="Salamov A.A."/>
            <person name="Bradshaw R.E."/>
            <person name="Ciuffetti L."/>
            <person name="Hamelin R.C."/>
            <person name="Kema G.H.J."/>
            <person name="Lawrence C."/>
            <person name="Scott J.A."/>
            <person name="Spatafora J.W."/>
            <person name="Turgeon B.G."/>
            <person name="de Wit P.J.G.M."/>
            <person name="Zhong S."/>
            <person name="Goodwin S.B."/>
            <person name="Grigoriev I.V."/>
        </authorList>
    </citation>
    <scope>NUCLEOTIDE SEQUENCE [LARGE SCALE GENOMIC DNA]</scope>
    <source>
        <strain evidence="17">28A</strain>
    </source>
</reference>
<feature type="domain" description="POPLD" evidence="14">
    <location>
        <begin position="517"/>
        <end position="622"/>
    </location>
</feature>
<dbReference type="Gene3D" id="3.30.160.60">
    <property type="entry name" value="Classic Zinc Finger"/>
    <property type="match status" value="1"/>
</dbReference>
<evidence type="ECO:0000256" key="8">
    <source>
        <dbReference type="ARBA" id="ARBA00023159"/>
    </source>
</evidence>
<evidence type="ECO:0000256" key="6">
    <source>
        <dbReference type="ARBA" id="ARBA00022853"/>
    </source>
</evidence>
<evidence type="ECO:0000256" key="10">
    <source>
        <dbReference type="ARBA" id="ARBA00023242"/>
    </source>
</evidence>
<comment type="subcellular location">
    <subcellularLocation>
        <location evidence="1 11">Nucleus</location>
    </subcellularLocation>
</comment>
<dbReference type="InterPro" id="IPR012590">
    <property type="entry name" value="POPLD_dom"/>
</dbReference>
<dbReference type="AlphaFoldDB" id="R0J159"/>
<dbReference type="STRING" id="671987.R0J159"/>